<sequence>MPTCDDHFGECRKECPSFERAVAGGCGGNCTCCTSRPAVCPASKDTCAGTCIDGRFCPSHFQLSGMCSGDRDCVCCSSCGLMPTCDNHFGECRKECHMFERAVAGGCGGDCTCCTSRPAVCPASKDTCAGTCIDGRFCPSHFQLSGMCSGDSDCVCCSSCGLMPTCDNHFGECRKECHMFERAVAGGCGGDCTCCTSRPAVCPASKDTCAGTCIDGRFCPSHFQLSGMCSGDRDCVCCSSCGLMPTCDNHFGECRKQCHMFERAVAGGCGGDCTCCTSRPAVCPASKDTCAGTCIDGRFCPSHFQLSGMCSGDRDCVCCSCEYSFKHDCLVNVAFKIIGNTLVCKYYGYMSVMRSLK</sequence>
<evidence type="ECO:0000313" key="2">
    <source>
        <dbReference type="Proteomes" id="UP001292094"/>
    </source>
</evidence>
<protein>
    <submittedName>
        <fullName evidence="1">Uncharacterized protein</fullName>
    </submittedName>
</protein>
<dbReference type="Proteomes" id="UP001292094">
    <property type="component" value="Unassembled WGS sequence"/>
</dbReference>
<proteinExistence type="predicted"/>
<organism evidence="1 2">
    <name type="scientific">Petrolisthes manimaculis</name>
    <dbReference type="NCBI Taxonomy" id="1843537"/>
    <lineage>
        <taxon>Eukaryota</taxon>
        <taxon>Metazoa</taxon>
        <taxon>Ecdysozoa</taxon>
        <taxon>Arthropoda</taxon>
        <taxon>Crustacea</taxon>
        <taxon>Multicrustacea</taxon>
        <taxon>Malacostraca</taxon>
        <taxon>Eumalacostraca</taxon>
        <taxon>Eucarida</taxon>
        <taxon>Decapoda</taxon>
        <taxon>Pleocyemata</taxon>
        <taxon>Anomura</taxon>
        <taxon>Galatheoidea</taxon>
        <taxon>Porcellanidae</taxon>
        <taxon>Petrolisthes</taxon>
    </lineage>
</organism>
<dbReference type="EMBL" id="JAWZYT010001221">
    <property type="protein sequence ID" value="KAK4314452.1"/>
    <property type="molecule type" value="Genomic_DNA"/>
</dbReference>
<name>A0AAE1PWT5_9EUCA</name>
<gene>
    <name evidence="1" type="ORF">Pmani_014261</name>
</gene>
<accession>A0AAE1PWT5</accession>
<reference evidence="1" key="1">
    <citation type="submission" date="2023-11" db="EMBL/GenBank/DDBJ databases">
        <title>Genome assemblies of two species of porcelain crab, Petrolisthes cinctipes and Petrolisthes manimaculis (Anomura: Porcellanidae).</title>
        <authorList>
            <person name="Angst P."/>
        </authorList>
    </citation>
    <scope>NUCLEOTIDE SEQUENCE</scope>
    <source>
        <strain evidence="1">PB745_02</strain>
        <tissue evidence="1">Gill</tissue>
    </source>
</reference>
<evidence type="ECO:0000313" key="1">
    <source>
        <dbReference type="EMBL" id="KAK4314452.1"/>
    </source>
</evidence>
<dbReference type="AlphaFoldDB" id="A0AAE1PWT5"/>
<comment type="caution">
    <text evidence="1">The sequence shown here is derived from an EMBL/GenBank/DDBJ whole genome shotgun (WGS) entry which is preliminary data.</text>
</comment>
<keyword evidence="2" id="KW-1185">Reference proteome</keyword>